<keyword evidence="1 3" id="KW-0378">Hydrolase</keyword>
<protein>
    <submittedName>
        <fullName evidence="3">Alpha/beta hydrolase</fullName>
    </submittedName>
</protein>
<evidence type="ECO:0000313" key="3">
    <source>
        <dbReference type="EMBL" id="QLH76203.1"/>
    </source>
</evidence>
<feature type="domain" description="BD-FAE-like" evidence="2">
    <location>
        <begin position="24"/>
        <end position="217"/>
    </location>
</feature>
<name>A0A7D5NY53_9EURY</name>
<dbReference type="PANTHER" id="PTHR48081">
    <property type="entry name" value="AB HYDROLASE SUPERFAMILY PROTEIN C4A8.06C"/>
    <property type="match status" value="1"/>
</dbReference>
<dbReference type="Proteomes" id="UP000509667">
    <property type="component" value="Chromosome"/>
</dbReference>
<dbReference type="Gene3D" id="3.40.50.1820">
    <property type="entry name" value="alpha/beta hydrolase"/>
    <property type="match status" value="1"/>
</dbReference>
<evidence type="ECO:0000256" key="1">
    <source>
        <dbReference type="ARBA" id="ARBA00022801"/>
    </source>
</evidence>
<dbReference type="AlphaFoldDB" id="A0A7D5NY53"/>
<sequence>MADVTVHRDVVFHRPPDRESPLELDVYEPADGGADRPAVVAYHGGAWIEGEKGQLEALERALAERGYVCFDANYRLSGEATFPTPVEDAAAAVRYAEEHAEEYGIDPDRVATTGHSAGAHLAALVAAAGGGFDPADAAVSSTVAAAAPISGVYDLRDRTSETANDIERQFLGGGPDEVPERYERVSPAAHVDESTPPTLVLHGDDDDLLPADGAREYARTLAAAGRRVELGILPGGGHGIVVDPEDWQARGIETVADFLDRRL</sequence>
<dbReference type="InterPro" id="IPR050300">
    <property type="entry name" value="GDXG_lipolytic_enzyme"/>
</dbReference>
<dbReference type="EMBL" id="CP058910">
    <property type="protein sequence ID" value="QLH76203.1"/>
    <property type="molecule type" value="Genomic_DNA"/>
</dbReference>
<dbReference type="OrthoDB" id="33195at2157"/>
<dbReference type="GO" id="GO:0016787">
    <property type="term" value="F:hydrolase activity"/>
    <property type="evidence" value="ECO:0007669"/>
    <property type="project" value="UniProtKB-KW"/>
</dbReference>
<dbReference type="InterPro" id="IPR049492">
    <property type="entry name" value="BD-FAE-like_dom"/>
</dbReference>
<dbReference type="Pfam" id="PF20434">
    <property type="entry name" value="BD-FAE"/>
    <property type="match status" value="1"/>
</dbReference>
<dbReference type="KEGG" id="hrr:HZS55_02275"/>
<reference evidence="3 4" key="1">
    <citation type="submission" date="2020-07" db="EMBL/GenBank/DDBJ databases">
        <title>Halosimplex pelagicum sp. nov. and Halosimplex rubrum sp. nov., isolated from salted brown alga Laminaria, and emended description of the genus Halosimplex.</title>
        <authorList>
            <person name="Cui H."/>
        </authorList>
    </citation>
    <scope>NUCLEOTIDE SEQUENCE [LARGE SCALE GENOMIC DNA]</scope>
    <source>
        <strain evidence="3 4">R27</strain>
    </source>
</reference>
<dbReference type="InterPro" id="IPR029058">
    <property type="entry name" value="AB_hydrolase_fold"/>
</dbReference>
<proteinExistence type="predicted"/>
<accession>A0A7D5NY53</accession>
<dbReference type="GeneID" id="56076652"/>
<dbReference type="SUPFAM" id="SSF53474">
    <property type="entry name" value="alpha/beta-Hydrolases"/>
    <property type="match status" value="1"/>
</dbReference>
<evidence type="ECO:0000259" key="2">
    <source>
        <dbReference type="Pfam" id="PF20434"/>
    </source>
</evidence>
<evidence type="ECO:0000313" key="4">
    <source>
        <dbReference type="Proteomes" id="UP000509667"/>
    </source>
</evidence>
<gene>
    <name evidence="3" type="ORF">HZS55_02275</name>
</gene>
<keyword evidence="4" id="KW-1185">Reference proteome</keyword>
<organism evidence="3 4">
    <name type="scientific">Halosimplex rubrum</name>
    <dbReference type="NCBI Taxonomy" id="869889"/>
    <lineage>
        <taxon>Archaea</taxon>
        <taxon>Methanobacteriati</taxon>
        <taxon>Methanobacteriota</taxon>
        <taxon>Stenosarchaea group</taxon>
        <taxon>Halobacteria</taxon>
        <taxon>Halobacteriales</taxon>
        <taxon>Haloarculaceae</taxon>
        <taxon>Halosimplex</taxon>
    </lineage>
</organism>
<dbReference type="RefSeq" id="WP_179910146.1">
    <property type="nucleotide sequence ID" value="NZ_CP058910.1"/>
</dbReference>